<sequence length="339" mass="36599">MATAQETHAYPGELNDVPGWFWPLDQVLFSWFLERQERLDTRGDLLELGAYLGKSAILLGHRLRDGETLTVCDLFGAEPPDAANRAEAAQSYSSLTRQAFERNYLSFHDTLPTIIQAPSSAVVDEVAPGSCRFVHIDASHLYEHVEGDIRAARELLRPDGIVVLDDFRSEHTPGVAVAAWEAVLSRGLRPVCLSTQKLYGTWGDPEPVREELLAALGGREDIAVTVERAAGQELVRTRARSKRLAPPPSLPASRHPAPAAESAAQPTPAPAATPAPAGSGGRGTGAARTPGRAAPRPPGPRERTRRLALDLLPPAVARAVRRYRAAQRAKAAGRVQSRP</sequence>
<dbReference type="RefSeq" id="WP_271319994.1">
    <property type="nucleotide sequence ID" value="NZ_BAAATN010000004.1"/>
</dbReference>
<evidence type="ECO:0000313" key="2">
    <source>
        <dbReference type="EMBL" id="MFC5015895.1"/>
    </source>
</evidence>
<dbReference type="Proteomes" id="UP001595855">
    <property type="component" value="Unassembled WGS sequence"/>
</dbReference>
<protein>
    <submittedName>
        <fullName evidence="2">Class I SAM-dependent methyltransferase</fullName>
        <ecNumber evidence="2">2.1.1.-</ecNumber>
    </submittedName>
</protein>
<accession>A0ABV9WV29</accession>
<name>A0ABV9WV29_9ACTN</name>
<dbReference type="EC" id="2.1.1.-" evidence="2"/>
<keyword evidence="2" id="KW-0808">Transferase</keyword>
<feature type="region of interest" description="Disordered" evidence="1">
    <location>
        <begin position="235"/>
        <end position="316"/>
    </location>
</feature>
<reference evidence="3" key="1">
    <citation type="journal article" date="2019" name="Int. J. Syst. Evol. Microbiol.">
        <title>The Global Catalogue of Microorganisms (GCM) 10K type strain sequencing project: providing services to taxonomists for standard genome sequencing and annotation.</title>
        <authorList>
            <consortium name="The Broad Institute Genomics Platform"/>
            <consortium name="The Broad Institute Genome Sequencing Center for Infectious Disease"/>
            <person name="Wu L."/>
            <person name="Ma J."/>
        </authorList>
    </citation>
    <scope>NUCLEOTIDE SEQUENCE [LARGE SCALE GENOMIC DNA]</scope>
    <source>
        <strain evidence="3">CGMCC 4.1542</strain>
    </source>
</reference>
<dbReference type="InterPro" id="IPR029063">
    <property type="entry name" value="SAM-dependent_MTases_sf"/>
</dbReference>
<dbReference type="GO" id="GO:0008168">
    <property type="term" value="F:methyltransferase activity"/>
    <property type="evidence" value="ECO:0007669"/>
    <property type="project" value="UniProtKB-KW"/>
</dbReference>
<feature type="compositionally biased region" description="Basic and acidic residues" evidence="1">
    <location>
        <begin position="299"/>
        <end position="308"/>
    </location>
</feature>
<dbReference type="EMBL" id="JBHSJO010000001">
    <property type="protein sequence ID" value="MFC5015895.1"/>
    <property type="molecule type" value="Genomic_DNA"/>
</dbReference>
<evidence type="ECO:0000256" key="1">
    <source>
        <dbReference type="SAM" id="MobiDB-lite"/>
    </source>
</evidence>
<keyword evidence="2" id="KW-0489">Methyltransferase</keyword>
<dbReference type="Pfam" id="PF13578">
    <property type="entry name" value="Methyltransf_24"/>
    <property type="match status" value="1"/>
</dbReference>
<feature type="compositionally biased region" description="Low complexity" evidence="1">
    <location>
        <begin position="285"/>
        <end position="294"/>
    </location>
</feature>
<proteinExistence type="predicted"/>
<gene>
    <name evidence="2" type="ORF">ACFPRC_13495</name>
</gene>
<evidence type="ECO:0000313" key="3">
    <source>
        <dbReference type="Proteomes" id="UP001595855"/>
    </source>
</evidence>
<comment type="caution">
    <text evidence="2">The sequence shown here is derived from an EMBL/GenBank/DDBJ whole genome shotgun (WGS) entry which is preliminary data.</text>
</comment>
<keyword evidence="3" id="KW-1185">Reference proteome</keyword>
<dbReference type="SUPFAM" id="SSF53335">
    <property type="entry name" value="S-adenosyl-L-methionine-dependent methyltransferases"/>
    <property type="match status" value="1"/>
</dbReference>
<dbReference type="Gene3D" id="3.40.50.150">
    <property type="entry name" value="Vaccinia Virus protein VP39"/>
    <property type="match status" value="1"/>
</dbReference>
<organism evidence="2 3">
    <name type="scientific">Streptomyces lienomycini</name>
    <dbReference type="NCBI Taxonomy" id="284035"/>
    <lineage>
        <taxon>Bacteria</taxon>
        <taxon>Bacillati</taxon>
        <taxon>Actinomycetota</taxon>
        <taxon>Actinomycetes</taxon>
        <taxon>Kitasatosporales</taxon>
        <taxon>Streptomycetaceae</taxon>
        <taxon>Streptomyces</taxon>
    </lineage>
</organism>
<dbReference type="GO" id="GO:0032259">
    <property type="term" value="P:methylation"/>
    <property type="evidence" value="ECO:0007669"/>
    <property type="project" value="UniProtKB-KW"/>
</dbReference>
<feature type="compositionally biased region" description="Low complexity" evidence="1">
    <location>
        <begin position="251"/>
        <end position="266"/>
    </location>
</feature>